<keyword evidence="3 9" id="KW-0328">Glycosyltransferase</keyword>
<evidence type="ECO:0000256" key="8">
    <source>
        <dbReference type="SAM" id="Phobius"/>
    </source>
</evidence>
<feature type="transmembrane region" description="Helical" evidence="8">
    <location>
        <begin position="155"/>
        <end position="173"/>
    </location>
</feature>
<keyword evidence="6 8" id="KW-1133">Transmembrane helix</keyword>
<feature type="transmembrane region" description="Helical" evidence="8">
    <location>
        <begin position="356"/>
        <end position="382"/>
    </location>
</feature>
<evidence type="ECO:0000256" key="2">
    <source>
        <dbReference type="ARBA" id="ARBA00022475"/>
    </source>
</evidence>
<proteinExistence type="predicted"/>
<keyword evidence="2" id="KW-1003">Cell membrane</keyword>
<evidence type="ECO:0000256" key="1">
    <source>
        <dbReference type="ARBA" id="ARBA00004651"/>
    </source>
</evidence>
<dbReference type="GO" id="GO:0005886">
    <property type="term" value="C:plasma membrane"/>
    <property type="evidence" value="ECO:0007669"/>
    <property type="project" value="UniProtKB-SubCell"/>
</dbReference>
<feature type="transmembrane region" description="Helical" evidence="8">
    <location>
        <begin position="329"/>
        <end position="350"/>
    </location>
</feature>
<sequence>MLDAPTVSAPATETSPPPRTRWFSRLTWSDLSLLPLAFGVLLYVRQYANHLPLWLDEQMISRNLRDRGFGGLVGELANNQSAPLGWLWVQRALISVFGTDEYVLRLLPLLAAIGTLVVAWWAGRRWLGPVGAITLVTVVATSAAAIRYSAEVKQYSGDLFWTMLLLVAAMVLLEQPRPAIRSYVLWWSLAGLACLFSMGAMLATPVFAVVVVASALARAGWREAVRAAAPFLIWLALFAFHYLASLRHVVGSEFMATFWGRRGYPPVDAGPRQLAGWAWDRLEVLGRDPLGLLPPGQGAHYLEIASHLFWALFLLGCLAAAWHRRPFGALLAGVVVFAYVLAVAEVVPLYMRMAMWILPAVYVGIGFAADAGARLVAAAVRARRMPTAVRSPRALAGGLVGAAAVALVGVLVAPLAVAHADPPALVNTDERAAVRWMAGQHRPGDLTLVLSSSRHAVPWYADSLRPRREPKLWEMPAGGTCKFTDLSAAVDGYQRLLLIGYLKEGPAATTGNRLRADVGAIGTVVAEGPFGPSMIALVVELRPAAERGPTGCYELF</sequence>
<feature type="transmembrane region" description="Helical" evidence="8">
    <location>
        <begin position="394"/>
        <end position="417"/>
    </location>
</feature>
<keyword evidence="4 9" id="KW-0808">Transferase</keyword>
<dbReference type="GO" id="GO:0009103">
    <property type="term" value="P:lipopolysaccharide biosynthetic process"/>
    <property type="evidence" value="ECO:0007669"/>
    <property type="project" value="UniProtKB-ARBA"/>
</dbReference>
<dbReference type="Proteomes" id="UP000198362">
    <property type="component" value="Unassembled WGS sequence"/>
</dbReference>
<feature type="transmembrane region" description="Helical" evidence="8">
    <location>
        <begin position="224"/>
        <end position="244"/>
    </location>
</feature>
<dbReference type="OrthoDB" id="506059at2"/>
<keyword evidence="7 8" id="KW-0472">Membrane</keyword>
<keyword evidence="5 8" id="KW-0812">Transmembrane</keyword>
<organism evidence="9 10">
    <name type="scientific">Asanoa hainanensis</name>
    <dbReference type="NCBI Taxonomy" id="560556"/>
    <lineage>
        <taxon>Bacteria</taxon>
        <taxon>Bacillati</taxon>
        <taxon>Actinomycetota</taxon>
        <taxon>Actinomycetes</taxon>
        <taxon>Micromonosporales</taxon>
        <taxon>Micromonosporaceae</taxon>
        <taxon>Asanoa</taxon>
    </lineage>
</organism>
<dbReference type="AlphaFoldDB" id="A0A239NKN4"/>
<evidence type="ECO:0000256" key="5">
    <source>
        <dbReference type="ARBA" id="ARBA00022692"/>
    </source>
</evidence>
<feature type="transmembrane region" description="Helical" evidence="8">
    <location>
        <begin position="102"/>
        <end position="122"/>
    </location>
</feature>
<dbReference type="PANTHER" id="PTHR33908:SF11">
    <property type="entry name" value="MEMBRANE PROTEIN"/>
    <property type="match status" value="1"/>
</dbReference>
<evidence type="ECO:0000256" key="6">
    <source>
        <dbReference type="ARBA" id="ARBA00022989"/>
    </source>
</evidence>
<dbReference type="GO" id="GO:0016763">
    <property type="term" value="F:pentosyltransferase activity"/>
    <property type="evidence" value="ECO:0007669"/>
    <property type="project" value="TreeGrafter"/>
</dbReference>
<evidence type="ECO:0000256" key="7">
    <source>
        <dbReference type="ARBA" id="ARBA00023136"/>
    </source>
</evidence>
<evidence type="ECO:0000256" key="3">
    <source>
        <dbReference type="ARBA" id="ARBA00022676"/>
    </source>
</evidence>
<dbReference type="RefSeq" id="WP_089251969.1">
    <property type="nucleotide sequence ID" value="NZ_FZPH01000009.1"/>
</dbReference>
<keyword evidence="10" id="KW-1185">Reference proteome</keyword>
<dbReference type="InterPro" id="IPR050297">
    <property type="entry name" value="LipidA_mod_glycosyltrf_83"/>
</dbReference>
<accession>A0A239NKN4</accession>
<gene>
    <name evidence="9" type="ORF">SAMN05421812_109160</name>
</gene>
<dbReference type="PANTHER" id="PTHR33908">
    <property type="entry name" value="MANNOSYLTRANSFERASE YKCB-RELATED"/>
    <property type="match status" value="1"/>
</dbReference>
<protein>
    <submittedName>
        <fullName evidence="9">Dolichyl-phosphate-mannose-protein mannosyltransferase</fullName>
    </submittedName>
</protein>
<feature type="transmembrane region" description="Helical" evidence="8">
    <location>
        <begin position="128"/>
        <end position="148"/>
    </location>
</feature>
<comment type="subcellular location">
    <subcellularLocation>
        <location evidence="1">Cell membrane</location>
        <topology evidence="1">Multi-pass membrane protein</topology>
    </subcellularLocation>
</comment>
<evidence type="ECO:0000256" key="4">
    <source>
        <dbReference type="ARBA" id="ARBA00022679"/>
    </source>
</evidence>
<feature type="transmembrane region" description="Helical" evidence="8">
    <location>
        <begin position="26"/>
        <end position="44"/>
    </location>
</feature>
<name>A0A239NKN4_9ACTN</name>
<evidence type="ECO:0000313" key="9">
    <source>
        <dbReference type="EMBL" id="SNT55023.1"/>
    </source>
</evidence>
<feature type="transmembrane region" description="Helical" evidence="8">
    <location>
        <begin position="185"/>
        <end position="212"/>
    </location>
</feature>
<feature type="transmembrane region" description="Helical" evidence="8">
    <location>
        <begin position="304"/>
        <end position="322"/>
    </location>
</feature>
<dbReference type="EMBL" id="FZPH01000009">
    <property type="protein sequence ID" value="SNT55023.1"/>
    <property type="molecule type" value="Genomic_DNA"/>
</dbReference>
<reference evidence="9 10" key="1">
    <citation type="submission" date="2017-06" db="EMBL/GenBank/DDBJ databases">
        <authorList>
            <person name="Kim H.J."/>
            <person name="Triplett B.A."/>
        </authorList>
    </citation>
    <scope>NUCLEOTIDE SEQUENCE [LARGE SCALE GENOMIC DNA]</scope>
    <source>
        <strain evidence="9 10">CGMCC 4.5593</strain>
    </source>
</reference>
<evidence type="ECO:0000313" key="10">
    <source>
        <dbReference type="Proteomes" id="UP000198362"/>
    </source>
</evidence>